<reference evidence="3" key="1">
    <citation type="submission" date="2019-03" db="EMBL/GenBank/DDBJ databases">
        <title>Weissella sp. 26KH-42 Genome sequencing.</title>
        <authorList>
            <person name="Heo J."/>
            <person name="Kim S.-J."/>
            <person name="Kim J.-S."/>
            <person name="Hong S.-B."/>
            <person name="Kwon S.-W."/>
        </authorList>
    </citation>
    <scope>NUCLEOTIDE SEQUENCE [LARGE SCALE GENOMIC DNA]</scope>
    <source>
        <strain evidence="3">26KH-42</strain>
    </source>
</reference>
<sequence length="295" mass="34308">MATEEYLATEQPTVHPELVGKLDAKISYLETLKEALQNHDDRLVYELLKSAHYNKLIRGIHADGNADLAEMVYNIHPELSHFLAQKLIDYLSVEFPFFYYKENEKGVFEIFFGNWWDRRKFGLLDALDLQFIFDEVEYGKLSKSVTLAAEGLRYNSSNIEDVTRANEALQKLIDNQNVRDNEKARLRTEIDEANNTRGGLFNGGKAKEQREELVKKLTKLQDEDEKANRAHDIISQNNDEILFYSKEDTILMYEQKSINDQFGSFANFEERTRTLYQDYIQYLINAQAEGEAYNG</sequence>
<gene>
    <name evidence="2" type="ORF">EQG49_01820</name>
</gene>
<organism evidence="2 3">
    <name type="scientific">Periweissella cryptocerci</name>
    <dbReference type="NCBI Taxonomy" id="2506420"/>
    <lineage>
        <taxon>Bacteria</taxon>
        <taxon>Bacillati</taxon>
        <taxon>Bacillota</taxon>
        <taxon>Bacilli</taxon>
        <taxon>Lactobacillales</taxon>
        <taxon>Lactobacillaceae</taxon>
        <taxon>Periweissella</taxon>
    </lineage>
</organism>
<keyword evidence="3" id="KW-1185">Reference proteome</keyword>
<dbReference type="Proteomes" id="UP000292886">
    <property type="component" value="Chromosome"/>
</dbReference>
<dbReference type="OrthoDB" id="2248290at2"/>
<name>A0A4P6YRL3_9LACO</name>
<evidence type="ECO:0000313" key="3">
    <source>
        <dbReference type="Proteomes" id="UP000292886"/>
    </source>
</evidence>
<keyword evidence="1" id="KW-0175">Coiled coil</keyword>
<dbReference type="KEGG" id="wei:EQG49_01820"/>
<dbReference type="RefSeq" id="WP_133362367.1">
    <property type="nucleotide sequence ID" value="NZ_CP037940.1"/>
</dbReference>
<proteinExistence type="predicted"/>
<evidence type="ECO:0000313" key="2">
    <source>
        <dbReference type="EMBL" id="QBO35287.1"/>
    </source>
</evidence>
<evidence type="ECO:0008006" key="4">
    <source>
        <dbReference type="Google" id="ProtNLM"/>
    </source>
</evidence>
<dbReference type="AlphaFoldDB" id="A0A4P6YRL3"/>
<accession>A0A4P6YRL3</accession>
<dbReference type="EMBL" id="CP037940">
    <property type="protein sequence ID" value="QBO35287.1"/>
    <property type="molecule type" value="Genomic_DNA"/>
</dbReference>
<evidence type="ECO:0000256" key="1">
    <source>
        <dbReference type="SAM" id="Coils"/>
    </source>
</evidence>
<feature type="coiled-coil region" evidence="1">
    <location>
        <begin position="203"/>
        <end position="230"/>
    </location>
</feature>
<protein>
    <recommendedName>
        <fullName evidence="4">Exonuclease SbcC</fullName>
    </recommendedName>
</protein>